<evidence type="ECO:0000256" key="1">
    <source>
        <dbReference type="ARBA" id="ARBA00004429"/>
    </source>
</evidence>
<feature type="transmembrane region" description="Helical" evidence="9">
    <location>
        <begin position="181"/>
        <end position="202"/>
    </location>
</feature>
<sequence>MTGMTLGRAVVTAGTFLVACSAHALGQQTDPLSPLSYPGPAWSPYLAGGLIGVLSWLTFYFSGKKIGASSAYAIIAGMLGKLFAPRRVNVLPYFQQNKPQVSWSLMLFAGIFIGAFLAAWTGGEITGRWLPPLWEARFGEGALSLRLIAAFFGGVLMAFGARVAGGCTSGHGISGTLQLSVGSWVAVICFFIGGILVAMLLYRV</sequence>
<keyword evidence="6 9" id="KW-1133">Transmembrane helix</keyword>
<dbReference type="Proteomes" id="UP000198771">
    <property type="component" value="Unassembled WGS sequence"/>
</dbReference>
<dbReference type="PANTHER" id="PTHR30574">
    <property type="entry name" value="INNER MEMBRANE PROTEIN YEDE"/>
    <property type="match status" value="1"/>
</dbReference>
<comment type="subcellular location">
    <subcellularLocation>
        <location evidence="1">Cell inner membrane</location>
        <topology evidence="1">Multi-pass membrane protein</topology>
    </subcellularLocation>
</comment>
<feature type="transmembrane region" description="Helical" evidence="9">
    <location>
        <begin position="66"/>
        <end position="83"/>
    </location>
</feature>
<feature type="transmembrane region" description="Helical" evidence="9">
    <location>
        <begin position="143"/>
        <end position="161"/>
    </location>
</feature>
<keyword evidence="3" id="KW-1003">Cell membrane</keyword>
<evidence type="ECO:0000256" key="7">
    <source>
        <dbReference type="ARBA" id="ARBA00023136"/>
    </source>
</evidence>
<evidence type="ECO:0000256" key="8">
    <source>
        <dbReference type="ARBA" id="ARBA00035655"/>
    </source>
</evidence>
<feature type="signal peptide" evidence="10">
    <location>
        <begin position="1"/>
        <end position="24"/>
    </location>
</feature>
<dbReference type="RefSeq" id="WP_244148695.1">
    <property type="nucleotide sequence ID" value="NZ_FMXO01000009.1"/>
</dbReference>
<evidence type="ECO:0000256" key="5">
    <source>
        <dbReference type="ARBA" id="ARBA00022692"/>
    </source>
</evidence>
<dbReference type="InterPro" id="IPR007272">
    <property type="entry name" value="Sulf_transp_TsuA/YedE"/>
</dbReference>
<proteinExistence type="inferred from homology"/>
<feature type="transmembrane region" description="Helical" evidence="9">
    <location>
        <begin position="42"/>
        <end position="59"/>
    </location>
</feature>
<dbReference type="EMBL" id="FMXO01000009">
    <property type="protein sequence ID" value="SDB36564.1"/>
    <property type="molecule type" value="Genomic_DNA"/>
</dbReference>
<evidence type="ECO:0000256" key="4">
    <source>
        <dbReference type="ARBA" id="ARBA00022519"/>
    </source>
</evidence>
<evidence type="ECO:0000256" key="9">
    <source>
        <dbReference type="SAM" id="Phobius"/>
    </source>
</evidence>
<dbReference type="GO" id="GO:0005886">
    <property type="term" value="C:plasma membrane"/>
    <property type="evidence" value="ECO:0007669"/>
    <property type="project" value="UniProtKB-SubCell"/>
</dbReference>
<dbReference type="Pfam" id="PF04143">
    <property type="entry name" value="Sulf_transp"/>
    <property type="match status" value="1"/>
</dbReference>
<dbReference type="STRING" id="617002.SAMN05660653_01730"/>
<organism evidence="11 12">
    <name type="scientific">Desulfonatronum thiosulfatophilum</name>
    <dbReference type="NCBI Taxonomy" id="617002"/>
    <lineage>
        <taxon>Bacteria</taxon>
        <taxon>Pseudomonadati</taxon>
        <taxon>Thermodesulfobacteriota</taxon>
        <taxon>Desulfovibrionia</taxon>
        <taxon>Desulfovibrionales</taxon>
        <taxon>Desulfonatronaceae</taxon>
        <taxon>Desulfonatronum</taxon>
    </lineage>
</organism>
<keyword evidence="5 9" id="KW-0812">Transmembrane</keyword>
<evidence type="ECO:0000256" key="2">
    <source>
        <dbReference type="ARBA" id="ARBA00022448"/>
    </source>
</evidence>
<keyword evidence="2" id="KW-0813">Transport</keyword>
<dbReference type="AlphaFoldDB" id="A0A1G6CUS4"/>
<gene>
    <name evidence="11" type="ORF">SAMN05660653_01730</name>
</gene>
<accession>A0A1G6CUS4</accession>
<feature type="transmembrane region" description="Helical" evidence="9">
    <location>
        <begin position="103"/>
        <end position="122"/>
    </location>
</feature>
<name>A0A1G6CUS4_9BACT</name>
<dbReference type="PANTHER" id="PTHR30574:SF1">
    <property type="entry name" value="SULPHUR TRANSPORT DOMAIN-CONTAINING PROTEIN"/>
    <property type="match status" value="1"/>
</dbReference>
<keyword evidence="12" id="KW-1185">Reference proteome</keyword>
<evidence type="ECO:0000313" key="12">
    <source>
        <dbReference type="Proteomes" id="UP000198771"/>
    </source>
</evidence>
<comment type="similarity">
    <text evidence="8">Belongs to the TsuA/YedE (TC 9.B.102) family.</text>
</comment>
<evidence type="ECO:0000256" key="3">
    <source>
        <dbReference type="ARBA" id="ARBA00022475"/>
    </source>
</evidence>
<evidence type="ECO:0000313" key="11">
    <source>
        <dbReference type="EMBL" id="SDB36564.1"/>
    </source>
</evidence>
<keyword evidence="10" id="KW-0732">Signal</keyword>
<protein>
    <submittedName>
        <fullName evidence="11">Uncharacterized protein</fullName>
    </submittedName>
</protein>
<evidence type="ECO:0000256" key="6">
    <source>
        <dbReference type="ARBA" id="ARBA00022989"/>
    </source>
</evidence>
<reference evidence="11 12" key="1">
    <citation type="submission" date="2016-10" db="EMBL/GenBank/DDBJ databases">
        <authorList>
            <person name="de Groot N.N."/>
        </authorList>
    </citation>
    <scope>NUCLEOTIDE SEQUENCE [LARGE SCALE GENOMIC DNA]</scope>
    <source>
        <strain evidence="11 12">ASO4-2</strain>
    </source>
</reference>
<feature type="chain" id="PRO_5011557084" evidence="10">
    <location>
        <begin position="25"/>
        <end position="204"/>
    </location>
</feature>
<keyword evidence="7 9" id="KW-0472">Membrane</keyword>
<evidence type="ECO:0000256" key="10">
    <source>
        <dbReference type="SAM" id="SignalP"/>
    </source>
</evidence>
<keyword evidence="4" id="KW-0997">Cell inner membrane</keyword>